<keyword evidence="1" id="KW-0723">Serine/threonine-protein kinase</keyword>
<proteinExistence type="predicted"/>
<dbReference type="EMBL" id="JAFCMP010000235">
    <property type="protein sequence ID" value="KAG5182544.1"/>
    <property type="molecule type" value="Genomic_DNA"/>
</dbReference>
<dbReference type="GO" id="GO:0004691">
    <property type="term" value="F:cAMP-dependent protein kinase activity"/>
    <property type="evidence" value="ECO:0007669"/>
    <property type="project" value="TreeGrafter"/>
</dbReference>
<keyword evidence="8" id="KW-1185">Reference proteome</keyword>
<keyword evidence="5" id="KW-0067">ATP-binding</keyword>
<dbReference type="Proteomes" id="UP000664859">
    <property type="component" value="Unassembled WGS sequence"/>
</dbReference>
<dbReference type="AlphaFoldDB" id="A0A836CEC1"/>
<evidence type="ECO:0000256" key="2">
    <source>
        <dbReference type="ARBA" id="ARBA00022679"/>
    </source>
</evidence>
<dbReference type="PROSITE" id="PS50011">
    <property type="entry name" value="PROTEIN_KINASE_DOM"/>
    <property type="match status" value="1"/>
</dbReference>
<dbReference type="InterPro" id="IPR000719">
    <property type="entry name" value="Prot_kinase_dom"/>
</dbReference>
<accession>A0A836CEC1</accession>
<feature type="domain" description="Protein kinase" evidence="6">
    <location>
        <begin position="1"/>
        <end position="71"/>
    </location>
</feature>
<feature type="non-terminal residue" evidence="7">
    <location>
        <position position="1"/>
    </location>
</feature>
<evidence type="ECO:0000259" key="6">
    <source>
        <dbReference type="PROSITE" id="PS50011"/>
    </source>
</evidence>
<comment type="caution">
    <text evidence="7">The sequence shown here is derived from an EMBL/GenBank/DDBJ whole genome shotgun (WGS) entry which is preliminary data.</text>
</comment>
<dbReference type="Gene3D" id="1.10.510.10">
    <property type="entry name" value="Transferase(Phosphotransferase) domain 1"/>
    <property type="match status" value="1"/>
</dbReference>
<evidence type="ECO:0000256" key="4">
    <source>
        <dbReference type="ARBA" id="ARBA00022777"/>
    </source>
</evidence>
<dbReference type="SUPFAM" id="SSF56112">
    <property type="entry name" value="Protein kinase-like (PK-like)"/>
    <property type="match status" value="1"/>
</dbReference>
<keyword evidence="2" id="KW-0808">Transferase</keyword>
<dbReference type="InterPro" id="IPR011009">
    <property type="entry name" value="Kinase-like_dom_sf"/>
</dbReference>
<evidence type="ECO:0000313" key="8">
    <source>
        <dbReference type="Proteomes" id="UP000664859"/>
    </source>
</evidence>
<keyword evidence="3" id="KW-0547">Nucleotide-binding</keyword>
<dbReference type="GO" id="GO:0005952">
    <property type="term" value="C:cAMP-dependent protein kinase complex"/>
    <property type="evidence" value="ECO:0007669"/>
    <property type="project" value="TreeGrafter"/>
</dbReference>
<sequence length="71" mass="7724">VASCIVLGLETLHKANLLYRALSPELVCLDSRGYAVLMEFRLAKLGLEGSTLCGTPEYLAPEQVHNQGHGR</sequence>
<dbReference type="Pfam" id="PF00069">
    <property type="entry name" value="Pkinase"/>
    <property type="match status" value="1"/>
</dbReference>
<dbReference type="GO" id="GO:0005524">
    <property type="term" value="F:ATP binding"/>
    <property type="evidence" value="ECO:0007669"/>
    <property type="project" value="UniProtKB-KW"/>
</dbReference>
<dbReference type="OrthoDB" id="76001at2759"/>
<name>A0A836CEC1_9STRA</name>
<dbReference type="PANTHER" id="PTHR24353:SF37">
    <property type="entry name" value="CAMP-DEPENDENT PROTEIN KINASE CATALYTIC SUBUNIT PRKX"/>
    <property type="match status" value="1"/>
</dbReference>
<keyword evidence="4" id="KW-0418">Kinase</keyword>
<reference evidence="7" key="1">
    <citation type="submission" date="2021-02" db="EMBL/GenBank/DDBJ databases">
        <title>First Annotated Genome of the Yellow-green Alga Tribonema minus.</title>
        <authorList>
            <person name="Mahan K.M."/>
        </authorList>
    </citation>
    <scope>NUCLEOTIDE SEQUENCE</scope>
    <source>
        <strain evidence="7">UTEX B ZZ1240</strain>
    </source>
</reference>
<evidence type="ECO:0000256" key="5">
    <source>
        <dbReference type="ARBA" id="ARBA00022840"/>
    </source>
</evidence>
<dbReference type="PANTHER" id="PTHR24353">
    <property type="entry name" value="CYCLIC NUCLEOTIDE-DEPENDENT PROTEIN KINASE"/>
    <property type="match status" value="1"/>
</dbReference>
<feature type="non-terminal residue" evidence="7">
    <location>
        <position position="71"/>
    </location>
</feature>
<protein>
    <recommendedName>
        <fullName evidence="6">Protein kinase domain-containing protein</fullName>
    </recommendedName>
</protein>
<evidence type="ECO:0000313" key="7">
    <source>
        <dbReference type="EMBL" id="KAG5182544.1"/>
    </source>
</evidence>
<evidence type="ECO:0000256" key="3">
    <source>
        <dbReference type="ARBA" id="ARBA00022741"/>
    </source>
</evidence>
<gene>
    <name evidence="7" type="ORF">JKP88DRAFT_318384</name>
</gene>
<organism evidence="7 8">
    <name type="scientific">Tribonema minus</name>
    <dbReference type="NCBI Taxonomy" id="303371"/>
    <lineage>
        <taxon>Eukaryota</taxon>
        <taxon>Sar</taxon>
        <taxon>Stramenopiles</taxon>
        <taxon>Ochrophyta</taxon>
        <taxon>PX clade</taxon>
        <taxon>Xanthophyceae</taxon>
        <taxon>Tribonematales</taxon>
        <taxon>Tribonemataceae</taxon>
        <taxon>Tribonema</taxon>
    </lineage>
</organism>
<evidence type="ECO:0000256" key="1">
    <source>
        <dbReference type="ARBA" id="ARBA00022527"/>
    </source>
</evidence>